<comment type="subcellular location">
    <subcellularLocation>
        <location evidence="1 8">Cell membrane</location>
        <topology evidence="1 8">Multi-pass membrane protein</topology>
    </subcellularLocation>
</comment>
<comment type="subunit">
    <text evidence="3 8">Homodimer and heterodimers.</text>
</comment>
<evidence type="ECO:0000256" key="4">
    <source>
        <dbReference type="ARBA" id="ARBA00022475"/>
    </source>
</evidence>
<evidence type="ECO:0000256" key="9">
    <source>
        <dbReference type="SAM" id="MobiDB-lite"/>
    </source>
</evidence>
<dbReference type="Pfam" id="PF04535">
    <property type="entry name" value="CASP_dom"/>
    <property type="match status" value="1"/>
</dbReference>
<feature type="domain" description="Casparian strip membrane protein" evidence="10">
    <location>
        <begin position="143"/>
        <end position="276"/>
    </location>
</feature>
<dbReference type="PANTHER" id="PTHR33573">
    <property type="entry name" value="CASP-LIKE PROTEIN 4A4"/>
    <property type="match status" value="1"/>
</dbReference>
<evidence type="ECO:0000313" key="11">
    <source>
        <dbReference type="EMBL" id="KAK9080496.1"/>
    </source>
</evidence>
<dbReference type="PANTHER" id="PTHR33573:SF59">
    <property type="entry name" value="CASP-LIKE PROTEIN"/>
    <property type="match status" value="1"/>
</dbReference>
<evidence type="ECO:0000256" key="1">
    <source>
        <dbReference type="ARBA" id="ARBA00004651"/>
    </source>
</evidence>
<feature type="region of interest" description="Disordered" evidence="9">
    <location>
        <begin position="1"/>
        <end position="27"/>
    </location>
</feature>
<evidence type="ECO:0000313" key="12">
    <source>
        <dbReference type="Proteomes" id="UP001408789"/>
    </source>
</evidence>
<dbReference type="InterPro" id="IPR006702">
    <property type="entry name" value="CASP_dom"/>
</dbReference>
<keyword evidence="5 8" id="KW-0812">Transmembrane</keyword>
<feature type="transmembrane region" description="Helical" evidence="8">
    <location>
        <begin position="267"/>
        <end position="289"/>
    </location>
</feature>
<keyword evidence="12" id="KW-1185">Reference proteome</keyword>
<accession>A0AAP0DT06</accession>
<evidence type="ECO:0000256" key="8">
    <source>
        <dbReference type="RuleBase" id="RU361233"/>
    </source>
</evidence>
<sequence length="294" mass="32514">MDFLKNHRRHHSSATSHRSISDTDSQLDEFHSPLRADSPLRSDDISSSASTAIVAVDKFRSPFRSPLSNNLKSPHSVNVAPLAKALSPAVPYNRPAKEEAVTGVATTTNERSGGGDNGIRGGNAEVKRPVTSIGRRSRSGVTIERVALGFRVCEMIFSLIAFSVMASDKTQGWSGDSFDRYREYRYLVAVNVIAFTYAAFQAIDLTYLLVYESHVFTYSLRCHFDFLTDQILAYLLMSSSSSAATRVDDWVLNWGKDEFTKRASASVVMSFLAFLCFAFSSLISGYNLCDQNPI</sequence>
<dbReference type="AlphaFoldDB" id="A0AAP0DT06"/>
<keyword evidence="7 8" id="KW-0472">Membrane</keyword>
<keyword evidence="6 8" id="KW-1133">Transmembrane helix</keyword>
<evidence type="ECO:0000256" key="7">
    <source>
        <dbReference type="ARBA" id="ARBA00023136"/>
    </source>
</evidence>
<dbReference type="EMBL" id="JBCNJP010000002">
    <property type="protein sequence ID" value="KAK9080496.1"/>
    <property type="molecule type" value="Genomic_DNA"/>
</dbReference>
<evidence type="ECO:0000256" key="3">
    <source>
        <dbReference type="ARBA" id="ARBA00011489"/>
    </source>
</evidence>
<evidence type="ECO:0000256" key="5">
    <source>
        <dbReference type="ARBA" id="ARBA00022692"/>
    </source>
</evidence>
<dbReference type="GO" id="GO:0005886">
    <property type="term" value="C:plasma membrane"/>
    <property type="evidence" value="ECO:0007669"/>
    <property type="project" value="UniProtKB-SubCell"/>
</dbReference>
<feature type="compositionally biased region" description="Basic residues" evidence="9">
    <location>
        <begin position="1"/>
        <end position="12"/>
    </location>
</feature>
<comment type="similarity">
    <text evidence="2 8">Belongs to the Casparian strip membrane proteins (CASP) family.</text>
</comment>
<evidence type="ECO:0000256" key="2">
    <source>
        <dbReference type="ARBA" id="ARBA00007651"/>
    </source>
</evidence>
<evidence type="ECO:0000259" key="10">
    <source>
        <dbReference type="Pfam" id="PF04535"/>
    </source>
</evidence>
<comment type="caution">
    <text evidence="11">The sequence shown here is derived from an EMBL/GenBank/DDBJ whole genome shotgun (WGS) entry which is preliminary data.</text>
</comment>
<feature type="transmembrane region" description="Helical" evidence="8">
    <location>
        <begin position="186"/>
        <end position="210"/>
    </location>
</feature>
<gene>
    <name evidence="11" type="ORF">SSX86_000254</name>
</gene>
<proteinExistence type="inferred from homology"/>
<keyword evidence="4 8" id="KW-1003">Cell membrane</keyword>
<comment type="caution">
    <text evidence="8">Lacks conserved residue(s) required for the propagation of feature annotation.</text>
</comment>
<protein>
    <recommendedName>
        <fullName evidence="8">CASP-like protein</fullName>
    </recommendedName>
</protein>
<dbReference type="Proteomes" id="UP001408789">
    <property type="component" value="Unassembled WGS sequence"/>
</dbReference>
<evidence type="ECO:0000256" key="6">
    <source>
        <dbReference type="ARBA" id="ARBA00022989"/>
    </source>
</evidence>
<name>A0AAP0DT06_9ASTR</name>
<organism evidence="11 12">
    <name type="scientific">Deinandra increscens subsp. villosa</name>
    <dbReference type="NCBI Taxonomy" id="3103831"/>
    <lineage>
        <taxon>Eukaryota</taxon>
        <taxon>Viridiplantae</taxon>
        <taxon>Streptophyta</taxon>
        <taxon>Embryophyta</taxon>
        <taxon>Tracheophyta</taxon>
        <taxon>Spermatophyta</taxon>
        <taxon>Magnoliopsida</taxon>
        <taxon>eudicotyledons</taxon>
        <taxon>Gunneridae</taxon>
        <taxon>Pentapetalae</taxon>
        <taxon>asterids</taxon>
        <taxon>campanulids</taxon>
        <taxon>Asterales</taxon>
        <taxon>Asteraceae</taxon>
        <taxon>Asteroideae</taxon>
        <taxon>Heliantheae alliance</taxon>
        <taxon>Madieae</taxon>
        <taxon>Madiinae</taxon>
        <taxon>Deinandra</taxon>
    </lineage>
</organism>
<reference evidence="11 12" key="1">
    <citation type="submission" date="2024-04" db="EMBL/GenBank/DDBJ databases">
        <title>The reference genome of an endangered Asteraceae, Deinandra increscens subsp. villosa, native to the Central Coast of California.</title>
        <authorList>
            <person name="Guilliams M."/>
            <person name="Hasenstab-Lehman K."/>
            <person name="Meyer R."/>
            <person name="Mcevoy S."/>
        </authorList>
    </citation>
    <scope>NUCLEOTIDE SEQUENCE [LARGE SCALE GENOMIC DNA]</scope>
    <source>
        <tissue evidence="11">Leaf</tissue>
    </source>
</reference>